<dbReference type="OrthoDB" id="6187882at2"/>
<dbReference type="InterPro" id="IPR025110">
    <property type="entry name" value="AMP-bd_C"/>
</dbReference>
<evidence type="ECO:0000259" key="1">
    <source>
        <dbReference type="Pfam" id="PF00501"/>
    </source>
</evidence>
<dbReference type="SUPFAM" id="SSF56801">
    <property type="entry name" value="Acetyl-CoA synthetase-like"/>
    <property type="match status" value="1"/>
</dbReference>
<dbReference type="InterPro" id="IPR020845">
    <property type="entry name" value="AMP-binding_CS"/>
</dbReference>
<dbReference type="Pfam" id="PF13193">
    <property type="entry name" value="AMP-binding_C"/>
    <property type="match status" value="1"/>
</dbReference>
<protein>
    <submittedName>
        <fullName evidence="3">Long-chain fatty acid--CoA ligase</fullName>
    </submittedName>
</protein>
<dbReference type="InterPro" id="IPR045851">
    <property type="entry name" value="AMP-bd_C_sf"/>
</dbReference>
<reference evidence="3 4" key="1">
    <citation type="submission" date="2019-01" db="EMBL/GenBank/DDBJ databases">
        <authorList>
            <person name="Chen W.-M."/>
        </authorList>
    </citation>
    <scope>NUCLEOTIDE SEQUENCE [LARGE SCALE GENOMIC DNA]</scope>
    <source>
        <strain evidence="3 4">CCP-7</strain>
    </source>
</reference>
<dbReference type="EMBL" id="SACN01000001">
    <property type="protein sequence ID" value="RVT93236.1"/>
    <property type="molecule type" value="Genomic_DNA"/>
</dbReference>
<dbReference type="Gene3D" id="3.40.50.12780">
    <property type="entry name" value="N-terminal domain of ligase-like"/>
    <property type="match status" value="1"/>
</dbReference>
<dbReference type="InterPro" id="IPR000873">
    <property type="entry name" value="AMP-dep_synth/lig_dom"/>
</dbReference>
<dbReference type="PANTHER" id="PTHR43201">
    <property type="entry name" value="ACYL-COA SYNTHETASE"/>
    <property type="match status" value="1"/>
</dbReference>
<evidence type="ECO:0000313" key="4">
    <source>
        <dbReference type="Proteomes" id="UP000282971"/>
    </source>
</evidence>
<dbReference type="InterPro" id="IPR042099">
    <property type="entry name" value="ANL_N_sf"/>
</dbReference>
<name>A0A437M6Q1_9SPHN</name>
<dbReference type="GO" id="GO:0006631">
    <property type="term" value="P:fatty acid metabolic process"/>
    <property type="evidence" value="ECO:0007669"/>
    <property type="project" value="TreeGrafter"/>
</dbReference>
<gene>
    <name evidence="3" type="ORF">EOD43_04935</name>
</gene>
<dbReference type="PROSITE" id="PS00455">
    <property type="entry name" value="AMP_BINDING"/>
    <property type="match status" value="1"/>
</dbReference>
<evidence type="ECO:0000313" key="3">
    <source>
        <dbReference type="EMBL" id="RVT93236.1"/>
    </source>
</evidence>
<proteinExistence type="predicted"/>
<evidence type="ECO:0000259" key="2">
    <source>
        <dbReference type="Pfam" id="PF13193"/>
    </source>
</evidence>
<keyword evidence="3" id="KW-0436">Ligase</keyword>
<dbReference type="Proteomes" id="UP000282971">
    <property type="component" value="Unassembled WGS sequence"/>
</dbReference>
<organism evidence="3 4">
    <name type="scientific">Sphingomonas crocodyli</name>
    <dbReference type="NCBI Taxonomy" id="1979270"/>
    <lineage>
        <taxon>Bacteria</taxon>
        <taxon>Pseudomonadati</taxon>
        <taxon>Pseudomonadota</taxon>
        <taxon>Alphaproteobacteria</taxon>
        <taxon>Sphingomonadales</taxon>
        <taxon>Sphingomonadaceae</taxon>
        <taxon>Sphingomonas</taxon>
    </lineage>
</organism>
<feature type="domain" description="AMP-dependent synthetase/ligase" evidence="1">
    <location>
        <begin position="44"/>
        <end position="411"/>
    </location>
</feature>
<accession>A0A437M6Q1</accession>
<comment type="caution">
    <text evidence="3">The sequence shown here is derived from an EMBL/GenBank/DDBJ whole genome shotgun (WGS) entry which is preliminary data.</text>
</comment>
<sequence>MIHRCIDPVALALTAPDGPFALIDTPHGPRFRDHPHTITGVLQTAQAHGSRRMVEAAGQTHSYDDVFARAGRIAHALREDYHVQPGDYVALLMTAGVDWMASFIAVIATGGAAVLVNTRCVAEEMAHAIAKVGARILIADPERTAIIRAEADAAGWRIVEQADLAAMAAGPDHALAWGLRGEADPAVVLFTSGTTGFPKAVRIDHGAMAHVVALAGMAGEMQDRRFTMESGRAVAPERGSACSATVIASPMFHFSGVMPFLRGAYFGAPLFVLPKWDVETAYDLMEREPLTRLAFVPTMLTDLMASPRAGPDNLGAIMVLSNGAASLDLRTVERLRVAMPDVMVANTYGQTESAAWISTICGADYLAHPDSVGYVLPSVELRIVRDADGQDAAPGEHGEICVRGPHMMNSYVGDPAATAETIRDGWLRTGDNGWVDADGRLYLADRRKNMIISGGENVYCAEVERVLGDHPAVAEVIAYGRPDDRLGERVEATVVLRTAADPEDLRTYARTRLAGYKVPKMIHLRDLPLPRTPTMKIDRGTFRRDLETNS</sequence>
<dbReference type="GO" id="GO:0031956">
    <property type="term" value="F:medium-chain fatty acid-CoA ligase activity"/>
    <property type="evidence" value="ECO:0007669"/>
    <property type="project" value="TreeGrafter"/>
</dbReference>
<dbReference type="RefSeq" id="WP_127741638.1">
    <property type="nucleotide sequence ID" value="NZ_SACN01000001.1"/>
</dbReference>
<dbReference type="AlphaFoldDB" id="A0A437M6Q1"/>
<feature type="domain" description="AMP-binding enzyme C-terminal" evidence="2">
    <location>
        <begin position="462"/>
        <end position="535"/>
    </location>
</feature>
<dbReference type="Pfam" id="PF00501">
    <property type="entry name" value="AMP-binding"/>
    <property type="match status" value="1"/>
</dbReference>
<dbReference type="Gene3D" id="3.30.300.30">
    <property type="match status" value="1"/>
</dbReference>
<keyword evidence="4" id="KW-1185">Reference proteome</keyword>
<dbReference type="PANTHER" id="PTHR43201:SF32">
    <property type="entry name" value="2-SUCCINYLBENZOATE--COA LIGASE, CHLOROPLASTIC_PEROXISOMAL"/>
    <property type="match status" value="1"/>
</dbReference>